<name>A0A9E2KBG1_9FIRM</name>
<comment type="caution">
    <text evidence="8">The sequence shown here is derived from an EMBL/GenBank/DDBJ whole genome shotgun (WGS) entry which is preliminary data.</text>
</comment>
<proteinExistence type="inferred from homology"/>
<sequence length="187" mass="20093">MNHPLKLGAILFLLTAICVGILGAVNEITKPIIEKNEIATEEATMRQLITTAESFENVNLTDESMIKKVSIAKQGNQTVGYVLRVEPNGYGGAIKLLIGIDQEEVVKGISILEHSETPGFGASADSDDFKNQFIDKIAPLTVSKSATSEDEIQAITGATITSTAITDAVNTAVEYVKNHKMEWGNIS</sequence>
<evidence type="ECO:0000256" key="2">
    <source>
        <dbReference type="ARBA" id="ARBA00022553"/>
    </source>
</evidence>
<evidence type="ECO:0000313" key="9">
    <source>
        <dbReference type="Proteomes" id="UP000824229"/>
    </source>
</evidence>
<keyword evidence="6" id="KW-0472">Membrane</keyword>
<keyword evidence="2 6" id="KW-0597">Phosphoprotein</keyword>
<dbReference type="PIRSF" id="PIRSF006091">
    <property type="entry name" value="E_trnsport_RnfG"/>
    <property type="match status" value="1"/>
</dbReference>
<dbReference type="Proteomes" id="UP000824229">
    <property type="component" value="Unassembled WGS sequence"/>
</dbReference>
<comment type="subcellular location">
    <subcellularLocation>
        <location evidence="6">Cell membrane</location>
        <topology evidence="6">Single-pass membrane protein</topology>
    </subcellularLocation>
</comment>
<comment type="function">
    <text evidence="6">Part of a membrane-bound complex that couples electron transfer with translocation of ions across the membrane.</text>
</comment>
<keyword evidence="6" id="KW-1133">Transmembrane helix</keyword>
<keyword evidence="6" id="KW-0812">Transmembrane</keyword>
<keyword evidence="4 6" id="KW-0288">FMN</keyword>
<keyword evidence="6" id="KW-1278">Translocase</keyword>
<keyword evidence="1 6" id="KW-0813">Transport</keyword>
<evidence type="ECO:0000256" key="3">
    <source>
        <dbReference type="ARBA" id="ARBA00022630"/>
    </source>
</evidence>
<dbReference type="SMART" id="SM00900">
    <property type="entry name" value="FMN_bind"/>
    <property type="match status" value="1"/>
</dbReference>
<evidence type="ECO:0000256" key="4">
    <source>
        <dbReference type="ARBA" id="ARBA00022643"/>
    </source>
</evidence>
<evidence type="ECO:0000313" key="8">
    <source>
        <dbReference type="EMBL" id="MBU3803366.1"/>
    </source>
</evidence>
<evidence type="ECO:0000256" key="5">
    <source>
        <dbReference type="ARBA" id="ARBA00022982"/>
    </source>
</evidence>
<comment type="cofactor">
    <cofactor evidence="6">
        <name>FMN</name>
        <dbReference type="ChEBI" id="CHEBI:58210"/>
    </cofactor>
</comment>
<reference evidence="8" key="2">
    <citation type="submission" date="2021-04" db="EMBL/GenBank/DDBJ databases">
        <authorList>
            <person name="Gilroy R."/>
        </authorList>
    </citation>
    <scope>NUCLEOTIDE SEQUENCE</scope>
    <source>
        <strain evidence="8">B5-657</strain>
    </source>
</reference>
<dbReference type="InterPro" id="IPR010209">
    <property type="entry name" value="Ion_transpt_RnfG/RsxG"/>
</dbReference>
<protein>
    <recommendedName>
        <fullName evidence="6">Ion-translocating oxidoreductase complex subunit G</fullName>
        <ecNumber evidence="6">7.-.-.-</ecNumber>
    </recommendedName>
    <alternativeName>
        <fullName evidence="6">Rnf electron transport complex subunit G</fullName>
    </alternativeName>
</protein>
<accession>A0A9E2KBG1</accession>
<feature type="domain" description="FMN-binding" evidence="7">
    <location>
        <begin position="89"/>
        <end position="176"/>
    </location>
</feature>
<dbReference type="GO" id="GO:0022900">
    <property type="term" value="P:electron transport chain"/>
    <property type="evidence" value="ECO:0007669"/>
    <property type="project" value="UniProtKB-UniRule"/>
</dbReference>
<evidence type="ECO:0000259" key="7">
    <source>
        <dbReference type="SMART" id="SM00900"/>
    </source>
</evidence>
<gene>
    <name evidence="6" type="primary">rnfG</name>
    <name evidence="8" type="ORF">H9872_01215</name>
</gene>
<dbReference type="EC" id="7.-.-.-" evidence="6"/>
<dbReference type="AlphaFoldDB" id="A0A9E2KBG1"/>
<dbReference type="GO" id="GO:0009055">
    <property type="term" value="F:electron transfer activity"/>
    <property type="evidence" value="ECO:0007669"/>
    <property type="project" value="InterPro"/>
</dbReference>
<organism evidence="8 9">
    <name type="scientific">Candidatus Cellulosilyticum pullistercoris</name>
    <dbReference type="NCBI Taxonomy" id="2838521"/>
    <lineage>
        <taxon>Bacteria</taxon>
        <taxon>Bacillati</taxon>
        <taxon>Bacillota</taxon>
        <taxon>Clostridia</taxon>
        <taxon>Lachnospirales</taxon>
        <taxon>Cellulosilyticaceae</taxon>
        <taxon>Cellulosilyticum</taxon>
    </lineage>
</organism>
<dbReference type="EMBL" id="JAHLFQ010000022">
    <property type="protein sequence ID" value="MBU3803366.1"/>
    <property type="molecule type" value="Genomic_DNA"/>
</dbReference>
<evidence type="ECO:0000256" key="1">
    <source>
        <dbReference type="ARBA" id="ARBA00022448"/>
    </source>
</evidence>
<dbReference type="Pfam" id="PF04205">
    <property type="entry name" value="FMN_bind"/>
    <property type="match status" value="1"/>
</dbReference>
<reference evidence="8" key="1">
    <citation type="journal article" date="2021" name="PeerJ">
        <title>Extensive microbial diversity within the chicken gut microbiome revealed by metagenomics and culture.</title>
        <authorList>
            <person name="Gilroy R."/>
            <person name="Ravi A."/>
            <person name="Getino M."/>
            <person name="Pursley I."/>
            <person name="Horton D.L."/>
            <person name="Alikhan N.F."/>
            <person name="Baker D."/>
            <person name="Gharbi K."/>
            <person name="Hall N."/>
            <person name="Watson M."/>
            <person name="Adriaenssens E.M."/>
            <person name="Foster-Nyarko E."/>
            <person name="Jarju S."/>
            <person name="Secka A."/>
            <person name="Antonio M."/>
            <person name="Oren A."/>
            <person name="Chaudhuri R.R."/>
            <person name="La Ragione R."/>
            <person name="Hildebrand F."/>
            <person name="Pallen M.J."/>
        </authorList>
    </citation>
    <scope>NUCLEOTIDE SEQUENCE</scope>
    <source>
        <strain evidence="8">B5-657</strain>
    </source>
</reference>
<feature type="modified residue" description="FMN phosphoryl threonine" evidence="6">
    <location>
        <position position="159"/>
    </location>
</feature>
<evidence type="ECO:0000256" key="6">
    <source>
        <dbReference type="HAMAP-Rule" id="MF_00479"/>
    </source>
</evidence>
<keyword evidence="3 6" id="KW-0285">Flavoprotein</keyword>
<dbReference type="PANTHER" id="PTHR36118">
    <property type="entry name" value="ION-TRANSLOCATING OXIDOREDUCTASE COMPLEX SUBUNIT G"/>
    <property type="match status" value="1"/>
</dbReference>
<dbReference type="GO" id="GO:0010181">
    <property type="term" value="F:FMN binding"/>
    <property type="evidence" value="ECO:0007669"/>
    <property type="project" value="InterPro"/>
</dbReference>
<keyword evidence="6" id="KW-1003">Cell membrane</keyword>
<dbReference type="GO" id="GO:0005886">
    <property type="term" value="C:plasma membrane"/>
    <property type="evidence" value="ECO:0007669"/>
    <property type="project" value="UniProtKB-SubCell"/>
</dbReference>
<comment type="similarity">
    <text evidence="6">Belongs to the RnfG family.</text>
</comment>
<dbReference type="InterPro" id="IPR007329">
    <property type="entry name" value="FMN-bd"/>
</dbReference>
<dbReference type="NCBIfam" id="TIGR01947">
    <property type="entry name" value="rnfG"/>
    <property type="match status" value="1"/>
</dbReference>
<comment type="subunit">
    <text evidence="6">The complex is composed of six subunits: RnfA, RnfB, RnfC, RnfD, RnfE and RnfG.</text>
</comment>
<dbReference type="HAMAP" id="MF_00479">
    <property type="entry name" value="RsxG_RnfG"/>
    <property type="match status" value="1"/>
</dbReference>
<keyword evidence="5 6" id="KW-0249">Electron transport</keyword>
<dbReference type="PANTHER" id="PTHR36118:SF1">
    <property type="entry name" value="ION-TRANSLOCATING OXIDOREDUCTASE COMPLEX SUBUNIT G"/>
    <property type="match status" value="1"/>
</dbReference>